<evidence type="ECO:0000256" key="1">
    <source>
        <dbReference type="SAM" id="Phobius"/>
    </source>
</evidence>
<accession>A0AA41YL62</accession>
<dbReference type="RefSeq" id="WP_264712887.1">
    <property type="nucleotide sequence ID" value="NZ_JAPDNT010000003.1"/>
</dbReference>
<name>A0AA41YL62_9PROT</name>
<evidence type="ECO:0000313" key="2">
    <source>
        <dbReference type="EMBL" id="MCW3474262.1"/>
    </source>
</evidence>
<dbReference type="EMBL" id="JAPDNT010000003">
    <property type="protein sequence ID" value="MCW3474262.1"/>
    <property type="molecule type" value="Genomic_DNA"/>
</dbReference>
<reference evidence="2" key="2">
    <citation type="submission" date="2022-10" db="EMBL/GenBank/DDBJ databases">
        <authorList>
            <person name="Trinh H.N."/>
        </authorList>
    </citation>
    <scope>NUCLEOTIDE SEQUENCE</scope>
    <source>
        <strain evidence="2">RN2-1</strain>
    </source>
</reference>
<proteinExistence type="predicted"/>
<keyword evidence="1" id="KW-1133">Transmembrane helix</keyword>
<organism evidence="2 3">
    <name type="scientific">Limobrevibacterium gyesilva</name>
    <dbReference type="NCBI Taxonomy" id="2991712"/>
    <lineage>
        <taxon>Bacteria</taxon>
        <taxon>Pseudomonadati</taxon>
        <taxon>Pseudomonadota</taxon>
        <taxon>Alphaproteobacteria</taxon>
        <taxon>Acetobacterales</taxon>
        <taxon>Acetobacteraceae</taxon>
        <taxon>Limobrevibacterium</taxon>
    </lineage>
</organism>
<keyword evidence="3" id="KW-1185">Reference proteome</keyword>
<gene>
    <name evidence="2" type="ORF">OL599_06685</name>
</gene>
<dbReference type="AlphaFoldDB" id="A0AA41YL62"/>
<keyword evidence="1" id="KW-0472">Membrane</keyword>
<dbReference type="Proteomes" id="UP001165679">
    <property type="component" value="Unassembled WGS sequence"/>
</dbReference>
<reference evidence="2" key="1">
    <citation type="submission" date="2022-09" db="EMBL/GenBank/DDBJ databases">
        <title>Rhodovastum sp. nov. RN2-1 isolated from soil in Seongnam, South Korea.</title>
        <authorList>
            <person name="Le N.T."/>
        </authorList>
    </citation>
    <scope>NUCLEOTIDE SEQUENCE</scope>
    <source>
        <strain evidence="2">RN2-1</strain>
    </source>
</reference>
<sequence length="55" mass="5951">MSDEEEPPSRRGALIAMLVILVIIACGLWLSGMLGSVSRIQDCVMSGRTNCVSFH</sequence>
<comment type="caution">
    <text evidence="2">The sequence shown here is derived from an EMBL/GenBank/DDBJ whole genome shotgun (WGS) entry which is preliminary data.</text>
</comment>
<feature type="transmembrane region" description="Helical" evidence="1">
    <location>
        <begin position="12"/>
        <end position="30"/>
    </location>
</feature>
<keyword evidence="1" id="KW-0812">Transmembrane</keyword>
<protein>
    <submittedName>
        <fullName evidence="2">Uncharacterized protein</fullName>
    </submittedName>
</protein>
<evidence type="ECO:0000313" key="3">
    <source>
        <dbReference type="Proteomes" id="UP001165679"/>
    </source>
</evidence>